<evidence type="ECO:0000313" key="1">
    <source>
        <dbReference type="EMBL" id="GBP76274.1"/>
    </source>
</evidence>
<keyword evidence="2" id="KW-1185">Reference proteome</keyword>
<gene>
    <name evidence="1" type="ORF">EVAR_54961_1</name>
</gene>
<comment type="caution">
    <text evidence="1">The sequence shown here is derived from an EMBL/GenBank/DDBJ whole genome shotgun (WGS) entry which is preliminary data.</text>
</comment>
<name>A0A4C1YN15_EUMVA</name>
<reference evidence="1 2" key="1">
    <citation type="journal article" date="2019" name="Commun. Biol.">
        <title>The bagworm genome reveals a unique fibroin gene that provides high tensile strength.</title>
        <authorList>
            <person name="Kono N."/>
            <person name="Nakamura H."/>
            <person name="Ohtoshi R."/>
            <person name="Tomita M."/>
            <person name="Numata K."/>
            <person name="Arakawa K."/>
        </authorList>
    </citation>
    <scope>NUCLEOTIDE SEQUENCE [LARGE SCALE GENOMIC DNA]</scope>
</reference>
<dbReference type="AlphaFoldDB" id="A0A4C1YN15"/>
<protein>
    <submittedName>
        <fullName evidence="1">Uncharacterized protein</fullName>
    </submittedName>
</protein>
<organism evidence="1 2">
    <name type="scientific">Eumeta variegata</name>
    <name type="common">Bagworm moth</name>
    <name type="synonym">Eumeta japonica</name>
    <dbReference type="NCBI Taxonomy" id="151549"/>
    <lineage>
        <taxon>Eukaryota</taxon>
        <taxon>Metazoa</taxon>
        <taxon>Ecdysozoa</taxon>
        <taxon>Arthropoda</taxon>
        <taxon>Hexapoda</taxon>
        <taxon>Insecta</taxon>
        <taxon>Pterygota</taxon>
        <taxon>Neoptera</taxon>
        <taxon>Endopterygota</taxon>
        <taxon>Lepidoptera</taxon>
        <taxon>Glossata</taxon>
        <taxon>Ditrysia</taxon>
        <taxon>Tineoidea</taxon>
        <taxon>Psychidae</taxon>
        <taxon>Oiketicinae</taxon>
        <taxon>Eumeta</taxon>
    </lineage>
</organism>
<dbReference type="EMBL" id="BGZK01001284">
    <property type="protein sequence ID" value="GBP76274.1"/>
    <property type="molecule type" value="Genomic_DNA"/>
</dbReference>
<evidence type="ECO:0000313" key="2">
    <source>
        <dbReference type="Proteomes" id="UP000299102"/>
    </source>
</evidence>
<sequence length="123" mass="13558">MGEKKEGLALNQQATADSECCTMPVLREDAPGEGREHALQTDLHINYPLKYLAVFGGYIPFQTTGGGRNAVANHRHGKRCHANNPVYPAPIDISRLYIYPSKVWRSVATASVATPIIRLTLRL</sequence>
<dbReference type="Proteomes" id="UP000299102">
    <property type="component" value="Unassembled WGS sequence"/>
</dbReference>
<accession>A0A4C1YN15</accession>
<proteinExistence type="predicted"/>